<evidence type="ECO:0000256" key="1">
    <source>
        <dbReference type="SAM" id="MobiDB-lite"/>
    </source>
</evidence>
<dbReference type="Gene3D" id="1.25.40.10">
    <property type="entry name" value="Tetratricopeptide repeat domain"/>
    <property type="match status" value="2"/>
</dbReference>
<dbReference type="Gene3D" id="3.40.50.300">
    <property type="entry name" value="P-loop containing nucleotide triphosphate hydrolases"/>
    <property type="match status" value="2"/>
</dbReference>
<reference evidence="5 6" key="1">
    <citation type="submission" date="2023-12" db="EMBL/GenBank/DDBJ databases">
        <title>Streptomyces sp. V4-01.</title>
        <authorList>
            <person name="Somphong A."/>
            <person name="Phongsopitanun W."/>
        </authorList>
    </citation>
    <scope>NUCLEOTIDE SEQUENCE [LARGE SCALE GENOMIC DNA]</scope>
    <source>
        <strain evidence="5 6">V4-01</strain>
    </source>
</reference>
<dbReference type="SUPFAM" id="SSF52200">
    <property type="entry name" value="Toll/Interleukin receptor TIR domain"/>
    <property type="match status" value="1"/>
</dbReference>
<dbReference type="InterPro" id="IPR035897">
    <property type="entry name" value="Toll_tir_struct_dom_sf"/>
</dbReference>
<accession>A0ABU7PBX5</accession>
<dbReference type="RefSeq" id="WP_330794519.1">
    <property type="nucleotide sequence ID" value="NZ_JAZEWV010000007.1"/>
</dbReference>
<protein>
    <submittedName>
        <fullName evidence="5">FxSxx-COOH system tetratricopeptide repeat protein</fullName>
    </submittedName>
</protein>
<dbReference type="InterPro" id="IPR002182">
    <property type="entry name" value="NB-ARC"/>
</dbReference>
<dbReference type="PANTHER" id="PTHR46082:SF6">
    <property type="entry name" value="AAA+ ATPASE DOMAIN-CONTAINING PROTEIN-RELATED"/>
    <property type="match status" value="1"/>
</dbReference>
<name>A0ABU7PBX5_9ACTN</name>
<dbReference type="InterPro" id="IPR056681">
    <property type="entry name" value="DUF7779"/>
</dbReference>
<evidence type="ECO:0000259" key="4">
    <source>
        <dbReference type="Pfam" id="PF25000"/>
    </source>
</evidence>
<evidence type="ECO:0000259" key="3">
    <source>
        <dbReference type="Pfam" id="PF13676"/>
    </source>
</evidence>
<dbReference type="InterPro" id="IPR000157">
    <property type="entry name" value="TIR_dom"/>
</dbReference>
<dbReference type="InterPro" id="IPR053137">
    <property type="entry name" value="NLR-like"/>
</dbReference>
<dbReference type="InterPro" id="IPR011990">
    <property type="entry name" value="TPR-like_helical_dom_sf"/>
</dbReference>
<keyword evidence="6" id="KW-1185">Reference proteome</keyword>
<evidence type="ECO:0000313" key="6">
    <source>
        <dbReference type="Proteomes" id="UP001344658"/>
    </source>
</evidence>
<dbReference type="Pfam" id="PF13374">
    <property type="entry name" value="TPR_10"/>
    <property type="match status" value="2"/>
</dbReference>
<evidence type="ECO:0000313" key="5">
    <source>
        <dbReference type="EMBL" id="MEE4542587.1"/>
    </source>
</evidence>
<dbReference type="NCBIfam" id="NF047398">
    <property type="entry name" value="AAA_KGGVGR"/>
    <property type="match status" value="1"/>
</dbReference>
<dbReference type="SUPFAM" id="SSF48452">
    <property type="entry name" value="TPR-like"/>
    <property type="match status" value="3"/>
</dbReference>
<dbReference type="Pfam" id="PF00931">
    <property type="entry name" value="NB-ARC"/>
    <property type="match status" value="1"/>
</dbReference>
<sequence length="1328" mass="147949">MTTTSRGGTIVTFYSYKGGTGRTMALANTAWILAAGGKRVLTVDWDLEAPGLHRFFHPFLDPSTVGATSGVIELIRDFAEAATIPGRPSGDWHKDYARIRQHAVSLKWDFPEGGTLDFVSAGRQDRTYSAIVSNFDWDNFFDRLNGGQFFDAVREDMKEFYDYILVDSRTGISDIADICTVLLPDVLVDCFTLSGQSIDGAAAVARNITERFHERKIRVLPVPMRIDEGEKEKVDAGRWLARAKFDRMPQGLSAEEMARYWGSVEIPYRSYYNYEETLATFGDETGLTTSLLSAFERLTSVISDSEVTALPPMPEEVRLHFRDMFTRPYRPLAMADVHLSFVPQDRMWADWIAWLLTRAGFHVLVRPVVENGAASGGDGDTVGGPSADAASRTLVLLSSSYLRSPGARTVWEQAVAADPTNARRQLVPVRVGDVRLTTPFAERSPVDLVRRDDSYAAAALLRALDRPARPQDLGADDGAPAPRFPGTLPRVWNVPPRNPTFTGRSMGLERIRAELGGGMTIVLPRPQTLFGLGGVGKTQIALEYVHRFMGDYDLIWWISSEQTELITASLAELAGRVGLPVGEDIAAAATEALAYLRHTPATERWLLVFDNADDPDAIRPFLPGGQGHVLLTSRNQNWSQLGNSLEVDVFLREESIEHLSRRVPSLGREEADEVAAALGDLPLAVEQAGAWLAETATPVADYLAELRAQTTRVLSLSQPPGYPEPVAATWNISINRLQKRSPAAVRLLQLCAFFAPEPISGNLVYSDQMLDALLPYDESLQDRLNLGQLIQELSRFALAKVDQSTRSIQVHRLVQSVMRSQLGLRERESTMHEVHRILVGARPIQGDTDDPANWERFGEIWPHLDASEAARCDEPDTRQLLIDRVRYLWKRGDLQAAYSFGAQLAEQWAGRDMSDETPQRRKYFERLNHYLDFHLANILRSQGKYVEAYQRDARILEWQRANLDRPGRPDTHTLMTTTGLATDLGTLGRFDEALSMAREAYNGFKELLGQDHPRTLAAANNLGVCLRMVGNWYEARDIDQETLERRRVVLGDRHPYTLSSTGNLARDLREAGDYEESAALLSSTYEAYKEVLGKDFPDTLAAAKSLAVSLRKAGLLEDAIRLSRNTRDRYTEKFPDLVTPDILACTLNLAADLYATGERASALDLAEEVMRAYRVAPGVRHPATLAAENNLGIFLRGIGQLERAERVLTDNLELLRDVLGDSHPFTLSCQVNLANVLAESGRPLLAEELERQAGDAFERRLGSHHPETVICRANLAVTFGETGRAQESRLAWQAAEEQLSRQLGADHPYTVSVREHKRIYRDLEPPVV</sequence>
<feature type="domain" description="DUF7779" evidence="4">
    <location>
        <begin position="737"/>
        <end position="823"/>
    </location>
</feature>
<organism evidence="5 6">
    <name type="scientific">Actinacidiphila polyblastidii</name>
    <dbReference type="NCBI Taxonomy" id="3110430"/>
    <lineage>
        <taxon>Bacteria</taxon>
        <taxon>Bacillati</taxon>
        <taxon>Actinomycetota</taxon>
        <taxon>Actinomycetes</taxon>
        <taxon>Kitasatosporales</taxon>
        <taxon>Streptomycetaceae</taxon>
        <taxon>Actinacidiphila</taxon>
    </lineage>
</organism>
<dbReference type="Pfam" id="PF13424">
    <property type="entry name" value="TPR_12"/>
    <property type="match status" value="2"/>
</dbReference>
<dbReference type="NCBIfam" id="NF040586">
    <property type="entry name" value="FxSxx_TPR"/>
    <property type="match status" value="1"/>
</dbReference>
<comment type="caution">
    <text evidence="5">The sequence shown here is derived from an EMBL/GenBank/DDBJ whole genome shotgun (WGS) entry which is preliminary data.</text>
</comment>
<evidence type="ECO:0000259" key="2">
    <source>
        <dbReference type="Pfam" id="PF00931"/>
    </source>
</evidence>
<feature type="domain" description="TIR" evidence="3">
    <location>
        <begin position="337"/>
        <end position="456"/>
    </location>
</feature>
<dbReference type="InterPro" id="IPR027417">
    <property type="entry name" value="P-loop_NTPase"/>
</dbReference>
<feature type="domain" description="NB-ARC" evidence="2">
    <location>
        <begin position="528"/>
        <end position="656"/>
    </location>
</feature>
<feature type="region of interest" description="Disordered" evidence="1">
    <location>
        <begin position="469"/>
        <end position="496"/>
    </location>
</feature>
<dbReference type="Pfam" id="PF25000">
    <property type="entry name" value="DUF7779"/>
    <property type="match status" value="1"/>
</dbReference>
<dbReference type="Pfam" id="PF13676">
    <property type="entry name" value="TIR_2"/>
    <property type="match status" value="1"/>
</dbReference>
<dbReference type="Proteomes" id="UP001344658">
    <property type="component" value="Unassembled WGS sequence"/>
</dbReference>
<gene>
    <name evidence="5" type="primary">fxsT</name>
    <name evidence="5" type="ORF">V2S66_11495</name>
</gene>
<dbReference type="SUPFAM" id="SSF52540">
    <property type="entry name" value="P-loop containing nucleoside triphosphate hydrolases"/>
    <property type="match status" value="2"/>
</dbReference>
<proteinExistence type="predicted"/>
<dbReference type="EMBL" id="JAZEWV010000007">
    <property type="protein sequence ID" value="MEE4542587.1"/>
    <property type="molecule type" value="Genomic_DNA"/>
</dbReference>
<dbReference type="PANTHER" id="PTHR46082">
    <property type="entry name" value="ATP/GTP-BINDING PROTEIN-RELATED"/>
    <property type="match status" value="1"/>
</dbReference>